<dbReference type="HOGENOM" id="CLU_650427_0_0_12"/>
<reference evidence="1 2" key="1">
    <citation type="submission" date="2012-06" db="EMBL/GenBank/DDBJ databases">
        <title>The complete chromosome of genome of Turneriella parva DSM 21527.</title>
        <authorList>
            <consortium name="US DOE Joint Genome Institute (JGI-PGF)"/>
            <person name="Lucas S."/>
            <person name="Han J."/>
            <person name="Lapidus A."/>
            <person name="Bruce D."/>
            <person name="Goodwin L."/>
            <person name="Pitluck S."/>
            <person name="Peters L."/>
            <person name="Kyrpides N."/>
            <person name="Mavromatis K."/>
            <person name="Ivanova N."/>
            <person name="Mikhailova N."/>
            <person name="Chertkov O."/>
            <person name="Detter J.C."/>
            <person name="Tapia R."/>
            <person name="Han C."/>
            <person name="Land M."/>
            <person name="Hauser L."/>
            <person name="Markowitz V."/>
            <person name="Cheng J.-F."/>
            <person name="Hugenholtz P."/>
            <person name="Woyke T."/>
            <person name="Wu D."/>
            <person name="Gronow S."/>
            <person name="Wellnitz S."/>
            <person name="Brambilla E."/>
            <person name="Klenk H.-P."/>
            <person name="Eisen J.A."/>
        </authorList>
    </citation>
    <scope>NUCLEOTIDE SEQUENCE [LARGE SCALE GENOMIC DNA]</scope>
    <source>
        <strain evidence="2">ATCC BAA-1111 / DSM 21527 / NCTC 11395 / H</strain>
    </source>
</reference>
<evidence type="ECO:0000313" key="1">
    <source>
        <dbReference type="EMBL" id="AFM10980.1"/>
    </source>
</evidence>
<protein>
    <submittedName>
        <fullName evidence="1">Uncharacterized protein</fullName>
    </submittedName>
</protein>
<organism evidence="1 2">
    <name type="scientific">Turneriella parva (strain ATCC BAA-1111 / DSM 21527 / NCTC 11395 / H)</name>
    <name type="common">Leptospira parva</name>
    <dbReference type="NCBI Taxonomy" id="869212"/>
    <lineage>
        <taxon>Bacteria</taxon>
        <taxon>Pseudomonadati</taxon>
        <taxon>Spirochaetota</taxon>
        <taxon>Spirochaetia</taxon>
        <taxon>Leptospirales</taxon>
        <taxon>Leptospiraceae</taxon>
        <taxon>Turneriella</taxon>
    </lineage>
</organism>
<dbReference type="KEGG" id="tpx:Turpa_0320"/>
<dbReference type="AlphaFoldDB" id="I4B123"/>
<dbReference type="Proteomes" id="UP000006048">
    <property type="component" value="Chromosome"/>
</dbReference>
<proteinExistence type="predicted"/>
<dbReference type="EMBL" id="CP002959">
    <property type="protein sequence ID" value="AFM10980.1"/>
    <property type="molecule type" value="Genomic_DNA"/>
</dbReference>
<dbReference type="PATRIC" id="fig|869212.3.peg.283"/>
<accession>I4B123</accession>
<sequence length="422" mass="48754">MSFRPLRVLVLYHLGVGKNVPAFLRQHIFALRKKAPENRYLFHNVLLHKPNILMKIQFDAIVLDVTVLGLRWGEPSVFEKFLRDYRFLAKRNAVKIALPQDEYDCSALLDRWLCDWQVNIVYSVLPDHARVLYPQYSQKGKIFPAFTGYISDALLKRKPKPFDSREIDIGYRAKKLPPYFGWIGENKWRIGQLVQDHARRFNLNADIVVGDHGTFHNNEWYEFIENCKFTLGANSGSSILDSTGDLQRQIRAYISVRPEAQYPEIEALFLQDQIGKYSFTALSPRNIEAAILESCQILVEGDYSGVLKPWIHYIPLKADASNFQEVHDFMCQKDRVLKMITDCKTAILNEPQLYYKHHAQRIIADIRSVNNNQNAPARTTIQNSMRVGVAKIQYFLIPVYVRAKARLGQLLRKLTSLLPSSV</sequence>
<gene>
    <name evidence="1" type="ordered locus">Turpa_0320</name>
</gene>
<dbReference type="STRING" id="869212.Turpa_0320"/>
<name>I4B123_TURPD</name>
<keyword evidence="2" id="KW-1185">Reference proteome</keyword>
<evidence type="ECO:0000313" key="2">
    <source>
        <dbReference type="Proteomes" id="UP000006048"/>
    </source>
</evidence>